<dbReference type="Pfam" id="PF03721">
    <property type="entry name" value="UDPG_MGDP_dh_N"/>
    <property type="match status" value="1"/>
</dbReference>
<evidence type="ECO:0008006" key="6">
    <source>
        <dbReference type="Google" id="ProtNLM"/>
    </source>
</evidence>
<evidence type="ECO:0000256" key="1">
    <source>
        <dbReference type="ARBA" id="ARBA00006601"/>
    </source>
</evidence>
<dbReference type="InterPro" id="IPR001732">
    <property type="entry name" value="UDP-Glc/GDP-Man_DH_N"/>
</dbReference>
<dbReference type="GO" id="GO:0051287">
    <property type="term" value="F:NAD binding"/>
    <property type="evidence" value="ECO:0007669"/>
    <property type="project" value="InterPro"/>
</dbReference>
<dbReference type="Gene3D" id="1.10.1040.10">
    <property type="entry name" value="N-(1-d-carboxylethyl)-l-norvaline Dehydrogenase, domain 2"/>
    <property type="match status" value="1"/>
</dbReference>
<dbReference type="Pfam" id="PF00984">
    <property type="entry name" value="UDPG_MGDP_dh"/>
    <property type="match status" value="1"/>
</dbReference>
<dbReference type="AlphaFoldDB" id="A0A1F6D1Q6"/>
<name>A0A1F6D1Q6_9BACT</name>
<comment type="caution">
    <text evidence="4">The sequence shown here is derived from an EMBL/GenBank/DDBJ whole genome shotgun (WGS) entry which is preliminary data.</text>
</comment>
<evidence type="ECO:0000259" key="2">
    <source>
        <dbReference type="Pfam" id="PF00984"/>
    </source>
</evidence>
<dbReference type="PANTHER" id="PTHR43750:SF3">
    <property type="entry name" value="UDP-GLUCOSE 6-DEHYDROGENASE TUAD"/>
    <property type="match status" value="1"/>
</dbReference>
<comment type="similarity">
    <text evidence="1">Belongs to the UDP-glucose/GDP-mannose dehydrogenase family.</text>
</comment>
<proteinExistence type="inferred from homology"/>
<feature type="domain" description="UDP-glucose/GDP-mannose dehydrogenase dimerisation" evidence="2">
    <location>
        <begin position="161"/>
        <end position="241"/>
    </location>
</feature>
<protein>
    <recommendedName>
        <fullName evidence="6">UDP-glucose/GDP-mannose dehydrogenase dimerisation domain-containing protein</fullName>
    </recommendedName>
</protein>
<evidence type="ECO:0000313" key="5">
    <source>
        <dbReference type="Proteomes" id="UP000177659"/>
    </source>
</evidence>
<dbReference type="Proteomes" id="UP000177659">
    <property type="component" value="Unassembled WGS sequence"/>
</dbReference>
<sequence>MQPQIGFIGQGYIGKNYADDFERRGFSTVRYALEEPYNGNKKKITDCDIVFIAVPTPTTPEGFDDHIIREAIALVGIGKIAVIKSTILPGLTKSFQKQYPDRIVLYSPEFLSEATAAEDAAHPFSNIIGKPLQERAHERAANTVHEILPHAPFTLTCDSTEAEIIKYTHNASGYTQIILFNMMYDLARGVGALWEPIEKALDADPLICNRYAHPIHKSGRGAGGHCFIKDVEALSRLYRETIDDQKGTAVLSALIQKNLELLKGSGKDLDLVEGVYSNTNVSESDALPPGR</sequence>
<gene>
    <name evidence="4" type="ORF">A3D62_00300</name>
</gene>
<dbReference type="EMBL" id="MFLC01000003">
    <property type="protein sequence ID" value="OGG55373.1"/>
    <property type="molecule type" value="Genomic_DNA"/>
</dbReference>
<evidence type="ECO:0000313" key="4">
    <source>
        <dbReference type="EMBL" id="OGG55373.1"/>
    </source>
</evidence>
<accession>A0A1F6D1Q6</accession>
<dbReference type="InterPro" id="IPR014026">
    <property type="entry name" value="UDP-Glc/GDP-Man_DH_dimer"/>
</dbReference>
<dbReference type="SUPFAM" id="SSF51735">
    <property type="entry name" value="NAD(P)-binding Rossmann-fold domains"/>
    <property type="match status" value="1"/>
</dbReference>
<dbReference type="InterPro" id="IPR036291">
    <property type="entry name" value="NAD(P)-bd_dom_sf"/>
</dbReference>
<dbReference type="InterPro" id="IPR008927">
    <property type="entry name" value="6-PGluconate_DH-like_C_sf"/>
</dbReference>
<feature type="domain" description="UDP-glucose/GDP-mannose dehydrogenase N-terminal" evidence="3">
    <location>
        <begin position="41"/>
        <end position="133"/>
    </location>
</feature>
<evidence type="ECO:0000259" key="3">
    <source>
        <dbReference type="Pfam" id="PF03721"/>
    </source>
</evidence>
<organism evidence="4 5">
    <name type="scientific">Candidatus Kaiserbacteria bacterium RIFCSPHIGHO2_02_FULL_49_11</name>
    <dbReference type="NCBI Taxonomy" id="1798489"/>
    <lineage>
        <taxon>Bacteria</taxon>
        <taxon>Candidatus Kaiseribacteriota</taxon>
    </lineage>
</organism>
<dbReference type="Gene3D" id="3.40.50.720">
    <property type="entry name" value="NAD(P)-binding Rossmann-like Domain"/>
    <property type="match status" value="1"/>
</dbReference>
<dbReference type="PANTHER" id="PTHR43750">
    <property type="entry name" value="UDP-GLUCOSE 6-DEHYDROGENASE TUAD"/>
    <property type="match status" value="1"/>
</dbReference>
<dbReference type="GO" id="GO:0016616">
    <property type="term" value="F:oxidoreductase activity, acting on the CH-OH group of donors, NAD or NADP as acceptor"/>
    <property type="evidence" value="ECO:0007669"/>
    <property type="project" value="InterPro"/>
</dbReference>
<reference evidence="4 5" key="1">
    <citation type="journal article" date="2016" name="Nat. Commun.">
        <title>Thousands of microbial genomes shed light on interconnected biogeochemical processes in an aquifer system.</title>
        <authorList>
            <person name="Anantharaman K."/>
            <person name="Brown C.T."/>
            <person name="Hug L.A."/>
            <person name="Sharon I."/>
            <person name="Castelle C.J."/>
            <person name="Probst A.J."/>
            <person name="Thomas B.C."/>
            <person name="Singh A."/>
            <person name="Wilkins M.J."/>
            <person name="Karaoz U."/>
            <person name="Brodie E.L."/>
            <person name="Williams K.H."/>
            <person name="Hubbard S.S."/>
            <person name="Banfield J.F."/>
        </authorList>
    </citation>
    <scope>NUCLEOTIDE SEQUENCE [LARGE SCALE GENOMIC DNA]</scope>
</reference>
<dbReference type="SUPFAM" id="SSF48179">
    <property type="entry name" value="6-phosphogluconate dehydrogenase C-terminal domain-like"/>
    <property type="match status" value="1"/>
</dbReference>
<dbReference type="InterPro" id="IPR013328">
    <property type="entry name" value="6PGD_dom2"/>
</dbReference>